<keyword evidence="4 6" id="KW-0175">Coiled coil</keyword>
<keyword evidence="3" id="KW-0963">Cytoplasm</keyword>
<evidence type="ECO:0000259" key="8">
    <source>
        <dbReference type="PROSITE" id="PS50913"/>
    </source>
</evidence>
<dbReference type="EMBL" id="QKKF02006307">
    <property type="protein sequence ID" value="RZF46461.1"/>
    <property type="molecule type" value="Genomic_DNA"/>
</dbReference>
<evidence type="ECO:0000256" key="2">
    <source>
        <dbReference type="ARBA" id="ARBA00004496"/>
    </source>
</evidence>
<evidence type="ECO:0000313" key="10">
    <source>
        <dbReference type="Proteomes" id="UP000291343"/>
    </source>
</evidence>
<dbReference type="OrthoDB" id="9898580at2759"/>
<dbReference type="PROSITE" id="PS50913">
    <property type="entry name" value="GRIP"/>
    <property type="match status" value="1"/>
</dbReference>
<dbReference type="InParanoid" id="A0A482XMK4"/>
<keyword evidence="10" id="KW-1185">Reference proteome</keyword>
<evidence type="ECO:0000256" key="5">
    <source>
        <dbReference type="ARBA" id="ARBA00023136"/>
    </source>
</evidence>
<comment type="subcellular location">
    <subcellularLocation>
        <location evidence="2">Cytoplasm</location>
    </subcellularLocation>
    <subcellularLocation>
        <location evidence="1">Endomembrane system</location>
        <topology evidence="1">Peripheral membrane protein</topology>
    </subcellularLocation>
</comment>
<dbReference type="InterPro" id="IPR051952">
    <property type="entry name" value="Golgi-autophagy_related"/>
</dbReference>
<feature type="region of interest" description="Disordered" evidence="7">
    <location>
        <begin position="533"/>
        <end position="559"/>
    </location>
</feature>
<feature type="coiled-coil region" evidence="6">
    <location>
        <begin position="486"/>
        <end position="524"/>
    </location>
</feature>
<keyword evidence="5" id="KW-0472">Membrane</keyword>
<protein>
    <recommendedName>
        <fullName evidence="8">GRIP domain-containing protein</fullName>
    </recommendedName>
</protein>
<dbReference type="GO" id="GO:0005794">
    <property type="term" value="C:Golgi apparatus"/>
    <property type="evidence" value="ECO:0007669"/>
    <property type="project" value="TreeGrafter"/>
</dbReference>
<dbReference type="AlphaFoldDB" id="A0A482XMK4"/>
<dbReference type="STRING" id="195883.A0A482XMK4"/>
<evidence type="ECO:0000313" key="9">
    <source>
        <dbReference type="EMBL" id="RZF46461.1"/>
    </source>
</evidence>
<evidence type="ECO:0000256" key="6">
    <source>
        <dbReference type="SAM" id="Coils"/>
    </source>
</evidence>
<dbReference type="Pfam" id="PF01465">
    <property type="entry name" value="GRIP"/>
    <property type="match status" value="1"/>
</dbReference>
<dbReference type="PANTHER" id="PTHR23157:SF25">
    <property type="entry name" value="GRIP AND COILED-COIL DOMAIN-CONTAINING PROTEIN 1"/>
    <property type="match status" value="1"/>
</dbReference>
<accession>A0A482XMK4</accession>
<dbReference type="Gene3D" id="1.10.220.60">
    <property type="entry name" value="GRIP domain"/>
    <property type="match status" value="1"/>
</dbReference>
<feature type="coiled-coil region" evidence="6">
    <location>
        <begin position="7"/>
        <end position="34"/>
    </location>
</feature>
<dbReference type="SMR" id="A0A482XMK4"/>
<name>A0A482XMK4_LAOST</name>
<evidence type="ECO:0000256" key="3">
    <source>
        <dbReference type="ARBA" id="ARBA00022490"/>
    </source>
</evidence>
<evidence type="ECO:0000256" key="1">
    <source>
        <dbReference type="ARBA" id="ARBA00004184"/>
    </source>
</evidence>
<dbReference type="PANTHER" id="PTHR23157">
    <property type="entry name" value="GRIP AND COILED-COIL DOMAIN-CONTAINING PROTEIN 1"/>
    <property type="match status" value="1"/>
</dbReference>
<feature type="compositionally biased region" description="Polar residues" evidence="7">
    <location>
        <begin position="546"/>
        <end position="559"/>
    </location>
</feature>
<proteinExistence type="predicted"/>
<feature type="domain" description="GRIP" evidence="8">
    <location>
        <begin position="630"/>
        <end position="680"/>
    </location>
</feature>
<comment type="caution">
    <text evidence="9">The sequence shown here is derived from an EMBL/GenBank/DDBJ whole genome shotgun (WGS) entry which is preliminary data.</text>
</comment>
<reference evidence="9 10" key="1">
    <citation type="journal article" date="2017" name="Gigascience">
        <title>Genome sequence of the small brown planthopper, Laodelphax striatellus.</title>
        <authorList>
            <person name="Zhu J."/>
            <person name="Jiang F."/>
            <person name="Wang X."/>
            <person name="Yang P."/>
            <person name="Bao Y."/>
            <person name="Zhao W."/>
            <person name="Wang W."/>
            <person name="Lu H."/>
            <person name="Wang Q."/>
            <person name="Cui N."/>
            <person name="Li J."/>
            <person name="Chen X."/>
            <person name="Luo L."/>
            <person name="Yu J."/>
            <person name="Kang L."/>
            <person name="Cui F."/>
        </authorList>
    </citation>
    <scope>NUCLEOTIDE SEQUENCE [LARGE SCALE GENOMIC DNA]</scope>
    <source>
        <strain evidence="9">Lst14</strain>
    </source>
</reference>
<dbReference type="FunCoup" id="A0A482XMK4">
    <property type="interactions" value="1034"/>
</dbReference>
<dbReference type="SMART" id="SM00755">
    <property type="entry name" value="Grip"/>
    <property type="match status" value="1"/>
</dbReference>
<sequence length="689" mass="79374">MQKSTSKKELLEIIKQQEEDLSRYKKRFQDVVATLKRVLKEKDALELSLMVMSKNPKSETASIDLDCSIDDNSSTSSKVEELHSEDGASPNESADHLKTQLTTLMQSLATLSAEKSRMEASFQADRKALRIEKEEQENAMKDLKKKLEEQAQSYLTEIENHKTKLMLERRQREKEHQDHGMMIRELQKLLEEERSKKENVVKSNTDYKRELLAFQSVAEVKEKELNREVENLKKRLLKEQDSSAPLLSSLQQELAAMREQHTAAIQKEQERASEAEKQTKKLVAMHEERVANLEARLAELSHTVGNYDRVKEEDQCAIRKLKERLVQLELEHGDETALKEESSLEVETLVSKLKYIKSLVDKANENAENPVDVQAVLFGDKELMDLNKYANSDHSLCNEEYQALKDEFEEYKRTTKKNSVSFSPSKEDNKEIESVKTQLSIVTEKARNLHDQLVYTVRHYDDKIDEIHKTSKAEKEKWEARMLSKEQAHRARLADLEQQMSKQRERALALVREKDEEINSLKATFQSLLPSAASKPLTSSDKDQQADTNTVSRKSSTASDVFDVTESRPMLHYVQELSRMQIDVAKLRKQKHSLETSLRDLELKSAEEKESFKAQAAVLMSAVARLERCQTREGANLEYLKNVVLSYLLNTDENRRSHMLNAIATVLQFSDQEKISVIQAMNQKLKMLS</sequence>
<gene>
    <name evidence="9" type="ORF">LSTR_LSTR012536</name>
</gene>
<dbReference type="Proteomes" id="UP000291343">
    <property type="component" value="Unassembled WGS sequence"/>
</dbReference>
<organism evidence="9 10">
    <name type="scientific">Laodelphax striatellus</name>
    <name type="common">Small brown planthopper</name>
    <name type="synonym">Delphax striatella</name>
    <dbReference type="NCBI Taxonomy" id="195883"/>
    <lineage>
        <taxon>Eukaryota</taxon>
        <taxon>Metazoa</taxon>
        <taxon>Ecdysozoa</taxon>
        <taxon>Arthropoda</taxon>
        <taxon>Hexapoda</taxon>
        <taxon>Insecta</taxon>
        <taxon>Pterygota</taxon>
        <taxon>Neoptera</taxon>
        <taxon>Paraneoptera</taxon>
        <taxon>Hemiptera</taxon>
        <taxon>Auchenorrhyncha</taxon>
        <taxon>Fulgoroidea</taxon>
        <taxon>Delphacidae</taxon>
        <taxon>Criomorphinae</taxon>
        <taxon>Laodelphax</taxon>
    </lineage>
</organism>
<evidence type="ECO:0000256" key="7">
    <source>
        <dbReference type="SAM" id="MobiDB-lite"/>
    </source>
</evidence>
<evidence type="ECO:0000256" key="4">
    <source>
        <dbReference type="ARBA" id="ARBA00023054"/>
    </source>
</evidence>
<dbReference type="InterPro" id="IPR000237">
    <property type="entry name" value="GRIP_dom"/>
</dbReference>
<feature type="coiled-coil region" evidence="6">
    <location>
        <begin position="577"/>
        <end position="604"/>
    </location>
</feature>
<feature type="region of interest" description="Disordered" evidence="7">
    <location>
        <begin position="60"/>
        <end position="93"/>
    </location>
</feature>
<feature type="coiled-coil region" evidence="6">
    <location>
        <begin position="119"/>
        <end position="338"/>
    </location>
</feature>